<sequence length="72" mass="7906">MLKSYEATLDHGQIKWLGETPIIASARILVTILEESQPKTKRCPPVSIAGKGNTVADIVSPISDLEDWECLK</sequence>
<dbReference type="RefSeq" id="WP_215583308.1">
    <property type="nucleotide sequence ID" value="NZ_CP073754.1"/>
</dbReference>
<name>A0A975R9K5_9GAMM</name>
<proteinExistence type="predicted"/>
<evidence type="ECO:0000313" key="2">
    <source>
        <dbReference type="Proteomes" id="UP000676649"/>
    </source>
</evidence>
<reference evidence="1" key="1">
    <citation type="submission" date="2021-04" db="EMBL/GenBank/DDBJ databases">
        <title>Draft genome sequence data of methanotrophic Methylovulum sp. strain S1L and Methylomonas sp. strain S2AM isolated from boreal lake water columns.</title>
        <authorList>
            <person name="Rissanen A.J."/>
            <person name="Mangayil R."/>
            <person name="Svenning M.M."/>
            <person name="Khanongnuch R."/>
        </authorList>
    </citation>
    <scope>NUCLEOTIDE SEQUENCE</scope>
    <source>
        <strain evidence="1">S2AM</strain>
    </source>
</reference>
<dbReference type="AlphaFoldDB" id="A0A975R9K5"/>
<dbReference type="KEGG" id="mpad:KEF85_03325"/>
<dbReference type="Proteomes" id="UP000676649">
    <property type="component" value="Chromosome"/>
</dbReference>
<organism evidence="1 2">
    <name type="scientific">Methylomonas paludis</name>
    <dbReference type="NCBI Taxonomy" id="1173101"/>
    <lineage>
        <taxon>Bacteria</taxon>
        <taxon>Pseudomonadati</taxon>
        <taxon>Pseudomonadota</taxon>
        <taxon>Gammaproteobacteria</taxon>
        <taxon>Methylococcales</taxon>
        <taxon>Methylococcaceae</taxon>
        <taxon>Methylomonas</taxon>
    </lineage>
</organism>
<evidence type="ECO:0000313" key="1">
    <source>
        <dbReference type="EMBL" id="QWF71525.1"/>
    </source>
</evidence>
<accession>A0A975R9K5</accession>
<protein>
    <submittedName>
        <fullName evidence="1">Uncharacterized protein</fullName>
    </submittedName>
</protein>
<keyword evidence="2" id="KW-1185">Reference proteome</keyword>
<dbReference type="EMBL" id="CP073754">
    <property type="protein sequence ID" value="QWF71525.1"/>
    <property type="molecule type" value="Genomic_DNA"/>
</dbReference>
<gene>
    <name evidence="1" type="ORF">KEF85_03325</name>
</gene>